<dbReference type="Proteomes" id="UP000757435">
    <property type="component" value="Unassembled WGS sequence"/>
</dbReference>
<feature type="domain" description="DUF4351" evidence="1">
    <location>
        <begin position="66"/>
        <end position="121"/>
    </location>
</feature>
<organism evidence="2 3">
    <name type="scientific">Drouetiella hepatica Uher 2000/2452</name>
    <dbReference type="NCBI Taxonomy" id="904376"/>
    <lineage>
        <taxon>Bacteria</taxon>
        <taxon>Bacillati</taxon>
        <taxon>Cyanobacteriota</taxon>
        <taxon>Cyanophyceae</taxon>
        <taxon>Oculatellales</taxon>
        <taxon>Oculatellaceae</taxon>
        <taxon>Drouetiella</taxon>
    </lineage>
</organism>
<sequence>MATLRLDPARTRLISGFVDTYLRLNGQEMQVFQEEIGKLEETEREDVMQIVTSWMEQGIEQSIEQGLQRERSLILRLLTRKVGNVPDRLQSQIDQLPIAQLEALGEALLEFASLADLEAWLVVQG</sequence>
<dbReference type="Pfam" id="PF14261">
    <property type="entry name" value="DUF4351"/>
    <property type="match status" value="1"/>
</dbReference>
<evidence type="ECO:0000313" key="2">
    <source>
        <dbReference type="EMBL" id="MBW4659769.1"/>
    </source>
</evidence>
<name>A0A951QD93_9CYAN</name>
<dbReference type="PANTHER" id="PTHR35586">
    <property type="entry name" value="SLL1691 PROTEIN"/>
    <property type="match status" value="1"/>
</dbReference>
<gene>
    <name evidence="2" type="ORF">KME15_13915</name>
</gene>
<evidence type="ECO:0000259" key="1">
    <source>
        <dbReference type="Pfam" id="PF14261"/>
    </source>
</evidence>
<proteinExistence type="predicted"/>
<dbReference type="AlphaFoldDB" id="A0A951QD93"/>
<dbReference type="PANTHER" id="PTHR35586:SF1">
    <property type="entry name" value="SLL1691 PROTEIN"/>
    <property type="match status" value="1"/>
</dbReference>
<reference evidence="2" key="1">
    <citation type="submission" date="2021-05" db="EMBL/GenBank/DDBJ databases">
        <authorList>
            <person name="Pietrasiak N."/>
            <person name="Ward R."/>
            <person name="Stajich J.E."/>
            <person name="Kurbessoian T."/>
        </authorList>
    </citation>
    <scope>NUCLEOTIDE SEQUENCE</scope>
    <source>
        <strain evidence="2">UHER 2000/2452</strain>
    </source>
</reference>
<protein>
    <submittedName>
        <fullName evidence="2">DUF4351 domain-containing protein</fullName>
    </submittedName>
</protein>
<evidence type="ECO:0000313" key="3">
    <source>
        <dbReference type="Proteomes" id="UP000757435"/>
    </source>
</evidence>
<dbReference type="InterPro" id="IPR025587">
    <property type="entry name" value="DUF4351"/>
</dbReference>
<accession>A0A951QD93</accession>
<comment type="caution">
    <text evidence="2">The sequence shown here is derived from an EMBL/GenBank/DDBJ whole genome shotgun (WGS) entry which is preliminary data.</text>
</comment>
<dbReference type="EMBL" id="JAHHHD010000014">
    <property type="protein sequence ID" value="MBW4659769.1"/>
    <property type="molecule type" value="Genomic_DNA"/>
</dbReference>
<reference evidence="2" key="2">
    <citation type="journal article" date="2022" name="Microbiol. Resour. Announc.">
        <title>Metagenome Sequencing to Explore Phylogenomics of Terrestrial Cyanobacteria.</title>
        <authorList>
            <person name="Ward R.D."/>
            <person name="Stajich J.E."/>
            <person name="Johansen J.R."/>
            <person name="Huntemann M."/>
            <person name="Clum A."/>
            <person name="Foster B."/>
            <person name="Foster B."/>
            <person name="Roux S."/>
            <person name="Palaniappan K."/>
            <person name="Varghese N."/>
            <person name="Mukherjee S."/>
            <person name="Reddy T.B.K."/>
            <person name="Daum C."/>
            <person name="Copeland A."/>
            <person name="Chen I.A."/>
            <person name="Ivanova N.N."/>
            <person name="Kyrpides N.C."/>
            <person name="Shapiro N."/>
            <person name="Eloe-Fadrosh E.A."/>
            <person name="Pietrasiak N."/>
        </authorList>
    </citation>
    <scope>NUCLEOTIDE SEQUENCE</scope>
    <source>
        <strain evidence="2">UHER 2000/2452</strain>
    </source>
</reference>